<dbReference type="AlphaFoldDB" id="A0A1I0R6T6"/>
<evidence type="ECO:0008006" key="4">
    <source>
        <dbReference type="Google" id="ProtNLM"/>
    </source>
</evidence>
<keyword evidence="1" id="KW-0472">Membrane</keyword>
<dbReference type="OrthoDB" id="2067260at2"/>
<gene>
    <name evidence="2" type="ORF">SAMN05421659_11270</name>
</gene>
<keyword evidence="1" id="KW-1133">Transmembrane helix</keyword>
<keyword evidence="3" id="KW-1185">Reference proteome</keyword>
<dbReference type="InterPro" id="IPR026409">
    <property type="entry name" value="Firmicu_CTERM"/>
</dbReference>
<sequence length="271" mass="30087">MTIMMKLKKKTIMTKTKIMTMAKSIMKQKKMKTVKKLLALCSVIFILSMYSAATTYASNSVQLQTQTSQSNTAGIAVDGYYDDWVDKPMSKLTWNSNNGTANHDVSLIKDDNYIYIYVGMHPNYNSPMPIDAIYLSINNVECQLFVRYVNAQNTVDWGHQVNLNQNGTFLGLHPFTYYPNNSLGDAAITVSQGNPNDRMEIRINIKDLEKVMSLKSGTINNGSQIKLRMPNVGGGSIELLGTSTGALLGIILCAGTVIIVKLRRNNKARLV</sequence>
<accession>A0A1I0R6T6</accession>
<dbReference type="EMBL" id="FOJI01000012">
    <property type="protein sequence ID" value="SEW36220.1"/>
    <property type="molecule type" value="Genomic_DNA"/>
</dbReference>
<name>A0A1I0R6T6_9FIRM</name>
<dbReference type="RefSeq" id="WP_092455425.1">
    <property type="nucleotide sequence ID" value="NZ_FOJI01000012.1"/>
</dbReference>
<feature type="transmembrane region" description="Helical" evidence="1">
    <location>
        <begin position="239"/>
        <end position="260"/>
    </location>
</feature>
<organism evidence="2 3">
    <name type="scientific">[Clostridium] fimetarium</name>
    <dbReference type="NCBI Taxonomy" id="99656"/>
    <lineage>
        <taxon>Bacteria</taxon>
        <taxon>Bacillati</taxon>
        <taxon>Bacillota</taxon>
        <taxon>Clostridia</taxon>
        <taxon>Lachnospirales</taxon>
        <taxon>Lachnospiraceae</taxon>
    </lineage>
</organism>
<dbReference type="Proteomes" id="UP000199701">
    <property type="component" value="Unassembled WGS sequence"/>
</dbReference>
<evidence type="ECO:0000256" key="1">
    <source>
        <dbReference type="SAM" id="Phobius"/>
    </source>
</evidence>
<keyword evidence="1" id="KW-0812">Transmembrane</keyword>
<dbReference type="NCBIfam" id="TIGR04145">
    <property type="entry name" value="Firmicu_CTERM"/>
    <property type="match status" value="1"/>
</dbReference>
<proteinExistence type="predicted"/>
<protein>
    <recommendedName>
        <fullName evidence="4">Firmicu-CTERM domain-containing protein</fullName>
    </recommendedName>
</protein>
<evidence type="ECO:0000313" key="3">
    <source>
        <dbReference type="Proteomes" id="UP000199701"/>
    </source>
</evidence>
<dbReference type="STRING" id="99656.SAMN05421659_11270"/>
<evidence type="ECO:0000313" key="2">
    <source>
        <dbReference type="EMBL" id="SEW36220.1"/>
    </source>
</evidence>
<reference evidence="2 3" key="1">
    <citation type="submission" date="2016-10" db="EMBL/GenBank/DDBJ databases">
        <authorList>
            <person name="de Groot N.N."/>
        </authorList>
    </citation>
    <scope>NUCLEOTIDE SEQUENCE [LARGE SCALE GENOMIC DNA]</scope>
    <source>
        <strain evidence="2 3">DSM 9179</strain>
    </source>
</reference>